<name>A0AAD5G674_AMBAR</name>
<dbReference type="Proteomes" id="UP001206925">
    <property type="component" value="Unassembled WGS sequence"/>
</dbReference>
<proteinExistence type="predicted"/>
<reference evidence="1" key="1">
    <citation type="submission" date="2022-06" db="EMBL/GenBank/DDBJ databases">
        <title>Uncovering the hologenomic basis of an extraordinary plant invasion.</title>
        <authorList>
            <person name="Bieker V.C."/>
            <person name="Martin M.D."/>
            <person name="Gilbert T."/>
            <person name="Hodgins K."/>
            <person name="Battlay P."/>
            <person name="Petersen B."/>
            <person name="Wilson J."/>
        </authorList>
    </citation>
    <scope>NUCLEOTIDE SEQUENCE</scope>
    <source>
        <strain evidence="1">AA19_3_7</strain>
        <tissue evidence="1">Leaf</tissue>
    </source>
</reference>
<dbReference type="EMBL" id="JAMZMK010011091">
    <property type="protein sequence ID" value="KAI7729026.1"/>
    <property type="molecule type" value="Genomic_DNA"/>
</dbReference>
<evidence type="ECO:0000313" key="1">
    <source>
        <dbReference type="EMBL" id="KAI7729026.1"/>
    </source>
</evidence>
<gene>
    <name evidence="1" type="ORF">M8C21_024571</name>
</gene>
<keyword evidence="2" id="KW-1185">Reference proteome</keyword>
<dbReference type="AlphaFoldDB" id="A0AAD5G674"/>
<evidence type="ECO:0000313" key="2">
    <source>
        <dbReference type="Proteomes" id="UP001206925"/>
    </source>
</evidence>
<organism evidence="1 2">
    <name type="scientific">Ambrosia artemisiifolia</name>
    <name type="common">Common ragweed</name>
    <dbReference type="NCBI Taxonomy" id="4212"/>
    <lineage>
        <taxon>Eukaryota</taxon>
        <taxon>Viridiplantae</taxon>
        <taxon>Streptophyta</taxon>
        <taxon>Embryophyta</taxon>
        <taxon>Tracheophyta</taxon>
        <taxon>Spermatophyta</taxon>
        <taxon>Magnoliopsida</taxon>
        <taxon>eudicotyledons</taxon>
        <taxon>Gunneridae</taxon>
        <taxon>Pentapetalae</taxon>
        <taxon>asterids</taxon>
        <taxon>campanulids</taxon>
        <taxon>Asterales</taxon>
        <taxon>Asteraceae</taxon>
        <taxon>Asteroideae</taxon>
        <taxon>Heliantheae alliance</taxon>
        <taxon>Heliantheae</taxon>
        <taxon>Ambrosia</taxon>
    </lineage>
</organism>
<sequence length="20" mass="2393">MSDLQIRYDELLAIHQEKCS</sequence>
<feature type="non-terminal residue" evidence="1">
    <location>
        <position position="20"/>
    </location>
</feature>
<comment type="caution">
    <text evidence="1">The sequence shown here is derived from an EMBL/GenBank/DDBJ whole genome shotgun (WGS) entry which is preliminary data.</text>
</comment>
<accession>A0AAD5G674</accession>
<protein>
    <submittedName>
        <fullName evidence="1">Uncharacterized protein</fullName>
    </submittedName>
</protein>